<name>A0A7I9UVV0_9ACTN</name>
<dbReference type="InterPro" id="IPR041522">
    <property type="entry name" value="CdaR_GGDEF"/>
</dbReference>
<keyword evidence="5" id="KW-1185">Reference proteome</keyword>
<feature type="domain" description="PucR C-terminal helix-turn-helix" evidence="2">
    <location>
        <begin position="339"/>
        <end position="393"/>
    </location>
</feature>
<evidence type="ECO:0008006" key="6">
    <source>
        <dbReference type="Google" id="ProtNLM"/>
    </source>
</evidence>
<protein>
    <recommendedName>
        <fullName evidence="6">PucR family transcriptional regulator</fullName>
    </recommendedName>
</protein>
<dbReference type="EMBL" id="BJOU01000001">
    <property type="protein sequence ID" value="GED97344.1"/>
    <property type="molecule type" value="Genomic_DNA"/>
</dbReference>
<dbReference type="Proteomes" id="UP000444980">
    <property type="component" value="Unassembled WGS sequence"/>
</dbReference>
<dbReference type="PANTHER" id="PTHR33744:SF1">
    <property type="entry name" value="DNA-BINDING TRANSCRIPTIONAL ACTIVATOR ADER"/>
    <property type="match status" value="1"/>
</dbReference>
<evidence type="ECO:0000259" key="3">
    <source>
        <dbReference type="Pfam" id="PF17853"/>
    </source>
</evidence>
<dbReference type="Gene3D" id="1.10.10.2840">
    <property type="entry name" value="PucR C-terminal helix-turn-helix domain"/>
    <property type="match status" value="1"/>
</dbReference>
<gene>
    <name evidence="4" type="ORF">nbrc107697_13830</name>
</gene>
<dbReference type="OrthoDB" id="3663486at2"/>
<proteinExistence type="inferred from homology"/>
<organism evidence="4 5">
    <name type="scientific">Gordonia crocea</name>
    <dbReference type="NCBI Taxonomy" id="589162"/>
    <lineage>
        <taxon>Bacteria</taxon>
        <taxon>Bacillati</taxon>
        <taxon>Actinomycetota</taxon>
        <taxon>Actinomycetes</taxon>
        <taxon>Mycobacteriales</taxon>
        <taxon>Gordoniaceae</taxon>
        <taxon>Gordonia</taxon>
    </lineage>
</organism>
<comment type="similarity">
    <text evidence="1">Belongs to the CdaR family.</text>
</comment>
<dbReference type="Pfam" id="PF17853">
    <property type="entry name" value="GGDEF_2"/>
    <property type="match status" value="1"/>
</dbReference>
<sequence length="400" mass="43874">MTEDWPPPSPEAAEVILAAINVVAVLPQDWVDEYNAAALRGVRLMEIADDRVLAEALRYTNEANLAQWIGSNRVAPGRRVPVRDVEERADMTREMVRRGLDAGMLDAFRTAQSVAWRRWMDVCFSVTDDAEVLREVLDVTSQSAAAFVDDTVEALAEQISVARAQLAGDTHAERRAAVALVLEGAPITDSRAESQLRYRLSGPQTAVVLSGSDSSTSRLEAVCDAIMAANRLDRRLTVLAGADRLWVWFPVDSLVVGEPDVPEGIRVIVGSAGHGREGFRNSHFQALGAEQVLIRLGSSRTVVHAEELALIGAMSDDPRTVDEFVARTLGDLAGADPELRECMWVWFAEKCNSTSTAARLFTHRNTVVRRLARAEELLPMALGRNAIAVATALEVQRWRQ</sequence>
<dbReference type="InterPro" id="IPR042070">
    <property type="entry name" value="PucR_C-HTH_sf"/>
</dbReference>
<evidence type="ECO:0000259" key="2">
    <source>
        <dbReference type="Pfam" id="PF13556"/>
    </source>
</evidence>
<evidence type="ECO:0000256" key="1">
    <source>
        <dbReference type="ARBA" id="ARBA00006754"/>
    </source>
</evidence>
<dbReference type="InterPro" id="IPR025736">
    <property type="entry name" value="PucR_C-HTH_dom"/>
</dbReference>
<dbReference type="PANTHER" id="PTHR33744">
    <property type="entry name" value="CARBOHYDRATE DIACID REGULATOR"/>
    <property type="match status" value="1"/>
</dbReference>
<dbReference type="RefSeq" id="WP_161926681.1">
    <property type="nucleotide sequence ID" value="NZ_BJOU01000001.1"/>
</dbReference>
<dbReference type="AlphaFoldDB" id="A0A7I9UVV0"/>
<evidence type="ECO:0000313" key="5">
    <source>
        <dbReference type="Proteomes" id="UP000444980"/>
    </source>
</evidence>
<dbReference type="Pfam" id="PF13556">
    <property type="entry name" value="HTH_30"/>
    <property type="match status" value="1"/>
</dbReference>
<feature type="domain" description="CdaR GGDEF-like" evidence="3">
    <location>
        <begin position="193"/>
        <end position="290"/>
    </location>
</feature>
<reference evidence="5" key="1">
    <citation type="submission" date="2019-06" db="EMBL/GenBank/DDBJ databases">
        <title>Gordonia isolated from sludge of a wastewater treatment plant.</title>
        <authorList>
            <person name="Tamura T."/>
            <person name="Aoyama K."/>
            <person name="Kang Y."/>
            <person name="Saito S."/>
            <person name="Akiyama N."/>
            <person name="Yazawa K."/>
            <person name="Gonoi T."/>
            <person name="Mikami Y."/>
        </authorList>
    </citation>
    <scope>NUCLEOTIDE SEQUENCE [LARGE SCALE GENOMIC DNA]</scope>
    <source>
        <strain evidence="5">NBRC 107697</strain>
    </source>
</reference>
<accession>A0A7I9UVV0</accession>
<evidence type="ECO:0000313" key="4">
    <source>
        <dbReference type="EMBL" id="GED97344.1"/>
    </source>
</evidence>
<comment type="caution">
    <text evidence="4">The sequence shown here is derived from an EMBL/GenBank/DDBJ whole genome shotgun (WGS) entry which is preliminary data.</text>
</comment>
<dbReference type="InterPro" id="IPR051448">
    <property type="entry name" value="CdaR-like_regulators"/>
</dbReference>